<dbReference type="Pfam" id="PF07676">
    <property type="entry name" value="PD40"/>
    <property type="match status" value="4"/>
</dbReference>
<dbReference type="Gene3D" id="2.120.10.30">
    <property type="entry name" value="TolB, C-terminal domain"/>
    <property type="match status" value="3"/>
</dbReference>
<protein>
    <submittedName>
        <fullName evidence="3">Amidohydrolase</fullName>
    </submittedName>
</protein>
<dbReference type="Gene3D" id="3.20.20.140">
    <property type="entry name" value="Metal-dependent hydrolases"/>
    <property type="match status" value="1"/>
</dbReference>
<keyword evidence="4" id="KW-1185">Reference proteome</keyword>
<evidence type="ECO:0000313" key="4">
    <source>
        <dbReference type="Proteomes" id="UP000319210"/>
    </source>
</evidence>
<dbReference type="SUPFAM" id="SSF51338">
    <property type="entry name" value="Composite domain of metallo-dependent hydrolases"/>
    <property type="match status" value="1"/>
</dbReference>
<dbReference type="Pfam" id="PF01979">
    <property type="entry name" value="Amidohydro_1"/>
    <property type="match status" value="1"/>
</dbReference>
<keyword evidence="3" id="KW-0378">Hydrolase</keyword>
<sequence>MFRPATPGPRNVPTDSDSASESVRDSGRDAEPAPEVGPAPASGPDSGTTPGTAPGARAGTSPGHPPNSRPGRAGSSPLARRRVLQAGAAAGGVLAAGGLAAPGSAYARGRAPAAAPAAGSAARTVSRTVPFTSATNGAATLVPGAGHLIAEMQNILWKVPRSGGRARPLSTPGLEPTRPVLSPDGSRLAVCAYRGGGFHIWTLRPDGSGLKQRTDGPWDDRGPAWSPDGRKLAFASERGGDPVQGSPYRIWVLDVASGKLTRITGRPGQDGPHQDGDWEDFDPVWSPDGRRLWCVRGSVRDGEDGPVLDSRTLVSVAADGSADVRTEYTDGTEGAALMTPAVSASGKVACLRTTPAPKATCTLLVDGEPVPVEGDLAPAPPRWADRGTLLLTVDGTFRLLRPARPESPQRIGFEAELPVERPRYRGKDHGFEAPGSHAVRGIQQPVLSPDGRRMAFVALDALWLARTDGSGRPRRLVRVPKTRYVWAPAFAPDGASVLWCDDRDGLATVRSMRLPDADADGTGTGDAGGAAGEEKVLAEGGRVFPALSPDGSRLACLDLAGNLLVRDLADGSERTLAAPLGGGGLPGPPTWSADGRRIALCDRNRLNHRFREGYNLVRVVDARTGEAALHPLAAHASLSDRYASGPVWSPDGRFLAVVSESALWVLPVRRDGTPNGKARRLTDHSADHPSWSGDSRTLLYLSAGRPHLLRLTAGGHAHGRPRPVRVQLTWRRPAPKETVVHAGRLWDGTGPDVREDVDLVLRDGRIAGIEPHRAGRRAARRIDASEHTVLPGLWDCHTHPWQSTYGGRQTTTQLAYGITTAVSLGGFATEQARLREALDSGRLAGPRLLATGELLDGARVAYSMGRAHRTREGLRRSLERAEALDWDFVKTYVRAPGWLMREAARFAHERLGVRSGSHLCTPGIQLGQDLTTHLQATQRLEFGHATTATGHAYDDVTGIYTTPGDFHLIATPFTASPLLGDHPELADDPRVTRLMPPWDIETVRASASRPPTKDELATLDIETEVYRRVLAAGGRVVLGTDQPLVPVGLHLHLALRALHRAGLKPHEVLRTATALPAQVFGVERDLGTVAPHKLADLIVVAGDPLTDFDDLIRTTTTIRGGVPHEQDDLVDAFPAGSHRHAAPAHWRSVSRTLRRDSCCDPGH</sequence>
<dbReference type="InterPro" id="IPR011059">
    <property type="entry name" value="Metal-dep_hydrolase_composite"/>
</dbReference>
<dbReference type="Proteomes" id="UP000319210">
    <property type="component" value="Unassembled WGS sequence"/>
</dbReference>
<dbReference type="SUPFAM" id="SSF82171">
    <property type="entry name" value="DPP6 N-terminal domain-like"/>
    <property type="match status" value="1"/>
</dbReference>
<name>A0A4Y3R515_STRCI</name>
<dbReference type="SUPFAM" id="SSF51556">
    <property type="entry name" value="Metallo-dependent hydrolases"/>
    <property type="match status" value="1"/>
</dbReference>
<dbReference type="Gene3D" id="2.30.40.10">
    <property type="entry name" value="Urease, subunit C, domain 1"/>
    <property type="match status" value="2"/>
</dbReference>
<dbReference type="PANTHER" id="PTHR43135:SF3">
    <property type="entry name" value="ALPHA-D-RIBOSE 1-METHYLPHOSPHONATE 5-TRIPHOSPHATE DIPHOSPHATASE"/>
    <property type="match status" value="1"/>
</dbReference>
<feature type="domain" description="Amidohydrolase-related" evidence="2">
    <location>
        <begin position="1019"/>
        <end position="1121"/>
    </location>
</feature>
<dbReference type="PROSITE" id="PS51318">
    <property type="entry name" value="TAT"/>
    <property type="match status" value="1"/>
</dbReference>
<comment type="caution">
    <text evidence="3">The sequence shown here is derived from an EMBL/GenBank/DDBJ whole genome shotgun (WGS) entry which is preliminary data.</text>
</comment>
<dbReference type="SUPFAM" id="SSF69304">
    <property type="entry name" value="Tricorn protease N-terminal domain"/>
    <property type="match status" value="1"/>
</dbReference>
<dbReference type="InterPro" id="IPR006311">
    <property type="entry name" value="TAT_signal"/>
</dbReference>
<proteinExistence type="predicted"/>
<evidence type="ECO:0000259" key="2">
    <source>
        <dbReference type="Pfam" id="PF01979"/>
    </source>
</evidence>
<feature type="compositionally biased region" description="Low complexity" evidence="1">
    <location>
        <begin position="33"/>
        <end position="44"/>
    </location>
</feature>
<reference evidence="3 4" key="1">
    <citation type="submission" date="2019-06" db="EMBL/GenBank/DDBJ databases">
        <title>Whole genome shotgun sequence of Streptomyces cacaoi subsp. cacaoi NBRC 12748.</title>
        <authorList>
            <person name="Hosoyama A."/>
            <person name="Uohara A."/>
            <person name="Ohji S."/>
            <person name="Ichikawa N."/>
        </authorList>
    </citation>
    <scope>NUCLEOTIDE SEQUENCE [LARGE SCALE GENOMIC DNA]</scope>
    <source>
        <strain evidence="3 4">NBRC 12748</strain>
    </source>
</reference>
<feature type="region of interest" description="Disordered" evidence="1">
    <location>
        <begin position="1"/>
        <end position="77"/>
    </location>
</feature>
<dbReference type="EMBL" id="BJMM01000024">
    <property type="protein sequence ID" value="GEB51838.1"/>
    <property type="molecule type" value="Genomic_DNA"/>
</dbReference>
<evidence type="ECO:0000313" key="3">
    <source>
        <dbReference type="EMBL" id="GEB51838.1"/>
    </source>
</evidence>
<gene>
    <name evidence="3" type="ORF">SCA03_43890</name>
</gene>
<dbReference type="PANTHER" id="PTHR43135">
    <property type="entry name" value="ALPHA-D-RIBOSE 1-METHYLPHOSPHONATE 5-TRIPHOSPHATE DIPHOSPHATASE"/>
    <property type="match status" value="1"/>
</dbReference>
<dbReference type="GO" id="GO:0016810">
    <property type="term" value="F:hydrolase activity, acting on carbon-nitrogen (but not peptide) bonds"/>
    <property type="evidence" value="ECO:0007669"/>
    <property type="project" value="InterPro"/>
</dbReference>
<dbReference type="InterPro" id="IPR011042">
    <property type="entry name" value="6-blade_b-propeller_TolB-like"/>
</dbReference>
<feature type="compositionally biased region" description="Basic and acidic residues" evidence="1">
    <location>
        <begin position="22"/>
        <end position="31"/>
    </location>
</feature>
<dbReference type="AlphaFoldDB" id="A0A4Y3R515"/>
<dbReference type="InterPro" id="IPR011659">
    <property type="entry name" value="WD40"/>
</dbReference>
<organism evidence="3 4">
    <name type="scientific">Streptomyces cacaoi</name>
    <dbReference type="NCBI Taxonomy" id="1898"/>
    <lineage>
        <taxon>Bacteria</taxon>
        <taxon>Bacillati</taxon>
        <taxon>Actinomycetota</taxon>
        <taxon>Actinomycetes</taxon>
        <taxon>Kitasatosporales</taxon>
        <taxon>Streptomycetaceae</taxon>
        <taxon>Streptomyces</taxon>
    </lineage>
</organism>
<dbReference type="InterPro" id="IPR032466">
    <property type="entry name" value="Metal_Hydrolase"/>
</dbReference>
<evidence type="ECO:0000256" key="1">
    <source>
        <dbReference type="SAM" id="MobiDB-lite"/>
    </source>
</evidence>
<dbReference type="InterPro" id="IPR006680">
    <property type="entry name" value="Amidohydro-rel"/>
</dbReference>
<dbReference type="InterPro" id="IPR051781">
    <property type="entry name" value="Metallo-dep_Hydrolase"/>
</dbReference>
<accession>A0A4Y3R515</accession>